<dbReference type="EMBL" id="CADCVA010000332">
    <property type="protein sequence ID" value="CAA9438326.1"/>
    <property type="molecule type" value="Genomic_DNA"/>
</dbReference>
<name>A0A6J4QAH5_9ACTN</name>
<accession>A0A6J4QAH5</accession>
<gene>
    <name evidence="1" type="ORF">AVDCRST_MAG82-2653</name>
</gene>
<organism evidence="1">
    <name type="scientific">uncultured Rubrobacteraceae bacterium</name>
    <dbReference type="NCBI Taxonomy" id="349277"/>
    <lineage>
        <taxon>Bacteria</taxon>
        <taxon>Bacillati</taxon>
        <taxon>Actinomycetota</taxon>
        <taxon>Rubrobacteria</taxon>
        <taxon>Rubrobacterales</taxon>
        <taxon>Rubrobacteraceae</taxon>
        <taxon>environmental samples</taxon>
    </lineage>
</organism>
<sequence length="45" mass="5021">MTALSKDGGPTFGAHAFIWAGEWTHEGERAWCALMKENRSSRVKV</sequence>
<proteinExistence type="predicted"/>
<reference evidence="1" key="1">
    <citation type="submission" date="2020-02" db="EMBL/GenBank/DDBJ databases">
        <authorList>
            <person name="Meier V. D."/>
        </authorList>
    </citation>
    <scope>NUCLEOTIDE SEQUENCE</scope>
    <source>
        <strain evidence="1">AVDCRST_MAG82</strain>
    </source>
</reference>
<protein>
    <submittedName>
        <fullName evidence="1">Uncharacterized protein</fullName>
    </submittedName>
</protein>
<dbReference type="AlphaFoldDB" id="A0A6J4QAH5"/>
<evidence type="ECO:0000313" key="1">
    <source>
        <dbReference type="EMBL" id="CAA9438326.1"/>
    </source>
</evidence>